<dbReference type="PANTHER" id="PTHR47129">
    <property type="entry name" value="QUINONE OXIDOREDUCTASE 2"/>
    <property type="match status" value="1"/>
</dbReference>
<sequence length="296" mass="30536">MSIVITGATGRLGRMVITDLLAAGVPADGVTAVARSEEKAADLVAKGVRPYVADYDRPETFAGAFRPEDRVLLISGTDVGRRTAQHAAVIDAAKAAGVAQLGYVGVFGGPKADFLLANDHRETERLILDSGLPYTFLRNNWYSEAYAGDIGDLPGAVKRGAIVTNVAAGSRIATAPRTDYAAAAAVAISTDGHLNKAYELGGDHAWSFEEFADEVSRQTGEKVVHTSVSAAERKAILTGAGVPEVFADVLVDVDDAISRGALAATPGDLSRLIGRPTTPIADSIAAALAAPAAPAS</sequence>
<dbReference type="Gene3D" id="3.40.50.720">
    <property type="entry name" value="NAD(P)-binding Rossmann-like Domain"/>
    <property type="match status" value="1"/>
</dbReference>
<dbReference type="PANTHER" id="PTHR47129:SF1">
    <property type="entry name" value="NMRA-LIKE DOMAIN-CONTAINING PROTEIN"/>
    <property type="match status" value="1"/>
</dbReference>
<evidence type="ECO:0000313" key="3">
    <source>
        <dbReference type="Proteomes" id="UP000805614"/>
    </source>
</evidence>
<keyword evidence="3" id="KW-1185">Reference proteome</keyword>
<evidence type="ECO:0000313" key="2">
    <source>
        <dbReference type="EMBL" id="MBC6471000.1"/>
    </source>
</evidence>
<feature type="domain" description="NAD(P)-binding" evidence="1">
    <location>
        <begin position="7"/>
        <end position="148"/>
    </location>
</feature>
<proteinExistence type="predicted"/>
<organism evidence="2 3">
    <name type="scientific">Actinomadura alba</name>
    <dbReference type="NCBI Taxonomy" id="406431"/>
    <lineage>
        <taxon>Bacteria</taxon>
        <taxon>Bacillati</taxon>
        <taxon>Actinomycetota</taxon>
        <taxon>Actinomycetes</taxon>
        <taxon>Streptosporangiales</taxon>
        <taxon>Thermomonosporaceae</taxon>
        <taxon>Actinomadura</taxon>
    </lineage>
</organism>
<evidence type="ECO:0000259" key="1">
    <source>
        <dbReference type="Pfam" id="PF13460"/>
    </source>
</evidence>
<dbReference type="EMBL" id="JABVEC010000054">
    <property type="protein sequence ID" value="MBC6471000.1"/>
    <property type="molecule type" value="Genomic_DNA"/>
</dbReference>
<dbReference type="InterPro" id="IPR016040">
    <property type="entry name" value="NAD(P)-bd_dom"/>
</dbReference>
<dbReference type="RefSeq" id="WP_187248042.1">
    <property type="nucleotide sequence ID" value="NZ_BAAAOK010000001.1"/>
</dbReference>
<dbReference type="Proteomes" id="UP000805614">
    <property type="component" value="Unassembled WGS sequence"/>
</dbReference>
<dbReference type="InterPro" id="IPR052718">
    <property type="entry name" value="NmrA-type_oxidoreductase"/>
</dbReference>
<reference evidence="2 3" key="1">
    <citation type="submission" date="2020-06" db="EMBL/GenBank/DDBJ databases">
        <title>Actinomadura xiongansis sp. nov., isolated from soil of Baiyangdian.</title>
        <authorList>
            <person name="Zhang X."/>
        </authorList>
    </citation>
    <scope>NUCLEOTIDE SEQUENCE [LARGE SCALE GENOMIC DNA]</scope>
    <source>
        <strain evidence="2 3">HBUM206468</strain>
    </source>
</reference>
<comment type="caution">
    <text evidence="2">The sequence shown here is derived from an EMBL/GenBank/DDBJ whole genome shotgun (WGS) entry which is preliminary data.</text>
</comment>
<accession>A0ABR7M1W3</accession>
<protein>
    <submittedName>
        <fullName evidence="2">NAD(P)H-binding protein</fullName>
    </submittedName>
</protein>
<dbReference type="Pfam" id="PF13460">
    <property type="entry name" value="NAD_binding_10"/>
    <property type="match status" value="1"/>
</dbReference>
<dbReference type="SUPFAM" id="SSF51735">
    <property type="entry name" value="NAD(P)-binding Rossmann-fold domains"/>
    <property type="match status" value="1"/>
</dbReference>
<gene>
    <name evidence="2" type="ORF">HKK74_36745</name>
</gene>
<dbReference type="InterPro" id="IPR036291">
    <property type="entry name" value="NAD(P)-bd_dom_sf"/>
</dbReference>
<dbReference type="Gene3D" id="3.90.25.10">
    <property type="entry name" value="UDP-galactose 4-epimerase, domain 1"/>
    <property type="match status" value="1"/>
</dbReference>
<name>A0ABR7M1W3_9ACTN</name>